<dbReference type="Proteomes" id="UP000887563">
    <property type="component" value="Unplaced"/>
</dbReference>
<dbReference type="GO" id="GO:0016020">
    <property type="term" value="C:membrane"/>
    <property type="evidence" value="ECO:0007669"/>
    <property type="project" value="UniProtKB-SubCell"/>
</dbReference>
<keyword evidence="2" id="KW-0812">Transmembrane</keyword>
<feature type="chain" id="PRO_5037478975" evidence="6">
    <location>
        <begin position="16"/>
        <end position="283"/>
    </location>
</feature>
<sequence length="283" mass="32239">MHNILLILLIPIVSASNAALLNYNENWNNIDFISSVKNPHLRVKRGEHDLLDFGTGSTFPPDAELEDDNKEPETTEHTYYTMTTHTDNEEIFAQNYIDIQKWISEGGAVGQTENSHLDNAYRKAAGVKLKFDFPFYGHRLQNLTIATGGFLYVGDQTHSWLAATQYIAPLMANFDTMENGSSISYADDAKRVVVEWHEVTLRDNRQAGPFTFQVHLWRNGNITFVYKEVPIPITNISDSFHPRKMGISDAYLFNHKVSNVPPALQSSKRVIHEVILFLFSFFI</sequence>
<dbReference type="InterPro" id="IPR031152">
    <property type="entry name" value="PLXDC"/>
</dbReference>
<dbReference type="AlphaFoldDB" id="A0A914L385"/>
<evidence type="ECO:0000256" key="1">
    <source>
        <dbReference type="ARBA" id="ARBA00004479"/>
    </source>
</evidence>
<name>A0A914L385_MELIC</name>
<evidence type="ECO:0000256" key="6">
    <source>
        <dbReference type="SAM" id="SignalP"/>
    </source>
</evidence>
<evidence type="ECO:0000256" key="5">
    <source>
        <dbReference type="SAM" id="MobiDB-lite"/>
    </source>
</evidence>
<evidence type="ECO:0000256" key="2">
    <source>
        <dbReference type="ARBA" id="ARBA00022692"/>
    </source>
</evidence>
<comment type="subcellular location">
    <subcellularLocation>
        <location evidence="1">Membrane</location>
        <topology evidence="1">Single-pass type I membrane protein</topology>
    </subcellularLocation>
</comment>
<evidence type="ECO:0000313" key="8">
    <source>
        <dbReference type="WBParaSite" id="Minc3s00236g08272"/>
    </source>
</evidence>
<keyword evidence="3 6" id="KW-0732">Signal</keyword>
<keyword evidence="7" id="KW-1185">Reference proteome</keyword>
<keyword evidence="4" id="KW-1133">Transmembrane helix</keyword>
<dbReference type="WBParaSite" id="Minc3s00236g08272">
    <property type="protein sequence ID" value="Minc3s00236g08272"/>
    <property type="gene ID" value="Minc3s00236g08272"/>
</dbReference>
<feature type="signal peptide" evidence="6">
    <location>
        <begin position="1"/>
        <end position="15"/>
    </location>
</feature>
<feature type="region of interest" description="Disordered" evidence="5">
    <location>
        <begin position="55"/>
        <end position="74"/>
    </location>
</feature>
<organism evidence="7 8">
    <name type="scientific">Meloidogyne incognita</name>
    <name type="common">Southern root-knot nematode worm</name>
    <name type="synonym">Oxyuris incognita</name>
    <dbReference type="NCBI Taxonomy" id="6306"/>
    <lineage>
        <taxon>Eukaryota</taxon>
        <taxon>Metazoa</taxon>
        <taxon>Ecdysozoa</taxon>
        <taxon>Nematoda</taxon>
        <taxon>Chromadorea</taxon>
        <taxon>Rhabditida</taxon>
        <taxon>Tylenchina</taxon>
        <taxon>Tylenchomorpha</taxon>
        <taxon>Tylenchoidea</taxon>
        <taxon>Meloidogynidae</taxon>
        <taxon>Meloidogyninae</taxon>
        <taxon>Meloidogyne</taxon>
        <taxon>Meloidogyne incognita group</taxon>
    </lineage>
</organism>
<proteinExistence type="predicted"/>
<accession>A0A914L385</accession>
<reference evidence="8" key="1">
    <citation type="submission" date="2022-11" db="UniProtKB">
        <authorList>
            <consortium name="WormBaseParasite"/>
        </authorList>
    </citation>
    <scope>IDENTIFICATION</scope>
</reference>
<evidence type="ECO:0000313" key="7">
    <source>
        <dbReference type="Proteomes" id="UP000887563"/>
    </source>
</evidence>
<evidence type="ECO:0000256" key="3">
    <source>
        <dbReference type="ARBA" id="ARBA00022729"/>
    </source>
</evidence>
<dbReference type="PANTHER" id="PTHR13055">
    <property type="entry name" value="TUMOR ENDOTHELIAL MARKER 7 RELATED"/>
    <property type="match status" value="1"/>
</dbReference>
<protein>
    <submittedName>
        <fullName evidence="8">Uncharacterized protein</fullName>
    </submittedName>
</protein>
<dbReference type="PANTHER" id="PTHR13055:SF12">
    <property type="entry name" value="LD40707P"/>
    <property type="match status" value="1"/>
</dbReference>
<keyword evidence="4" id="KW-0472">Membrane</keyword>
<evidence type="ECO:0000256" key="4">
    <source>
        <dbReference type="ARBA" id="ARBA00022989"/>
    </source>
</evidence>